<feature type="transmembrane region" description="Helical" evidence="8">
    <location>
        <begin position="122"/>
        <end position="139"/>
    </location>
</feature>
<feature type="transmembrane region" description="Helical" evidence="8">
    <location>
        <begin position="198"/>
        <end position="216"/>
    </location>
</feature>
<dbReference type="EC" id="2.7.13.3" evidence="2"/>
<evidence type="ECO:0000313" key="11">
    <source>
        <dbReference type="Proteomes" id="UP000823786"/>
    </source>
</evidence>
<keyword evidence="8" id="KW-0472">Membrane</keyword>
<keyword evidence="8" id="KW-0812">Transmembrane</keyword>
<evidence type="ECO:0000256" key="1">
    <source>
        <dbReference type="ARBA" id="ARBA00000085"/>
    </source>
</evidence>
<dbReference type="InterPro" id="IPR036097">
    <property type="entry name" value="HisK_dim/P_sf"/>
</dbReference>
<dbReference type="PANTHER" id="PTHR43711">
    <property type="entry name" value="TWO-COMPONENT HISTIDINE KINASE"/>
    <property type="match status" value="1"/>
</dbReference>
<dbReference type="Gene3D" id="1.10.287.130">
    <property type="match status" value="1"/>
</dbReference>
<dbReference type="GO" id="GO:0004673">
    <property type="term" value="F:protein histidine kinase activity"/>
    <property type="evidence" value="ECO:0007669"/>
    <property type="project" value="UniProtKB-EC"/>
</dbReference>
<feature type="transmembrane region" description="Helical" evidence="8">
    <location>
        <begin position="175"/>
        <end position="192"/>
    </location>
</feature>
<dbReference type="SMART" id="SM00388">
    <property type="entry name" value="HisKA"/>
    <property type="match status" value="1"/>
</dbReference>
<dbReference type="PRINTS" id="PR00344">
    <property type="entry name" value="BCTRLSENSOR"/>
</dbReference>
<evidence type="ECO:0000256" key="3">
    <source>
        <dbReference type="ARBA" id="ARBA00022553"/>
    </source>
</evidence>
<comment type="catalytic activity">
    <reaction evidence="1">
        <text>ATP + protein L-histidine = ADP + protein N-phospho-L-histidine.</text>
        <dbReference type="EC" id="2.7.13.3"/>
    </reaction>
</comment>
<dbReference type="Pfam" id="PF02518">
    <property type="entry name" value="HATPase_c"/>
    <property type="match status" value="1"/>
</dbReference>
<reference evidence="10 11" key="1">
    <citation type="submission" date="2021-03" db="EMBL/GenBank/DDBJ databases">
        <title>Genomic Encyclopedia of Type Strains, Phase IV (KMG-IV): sequencing the most valuable type-strain genomes for metagenomic binning, comparative biology and taxonomic classification.</title>
        <authorList>
            <person name="Goeker M."/>
        </authorList>
    </citation>
    <scope>NUCLEOTIDE SEQUENCE [LARGE SCALE GENOMIC DNA]</scope>
    <source>
        <strain evidence="10 11">DSM 26427</strain>
    </source>
</reference>
<proteinExistence type="predicted"/>
<evidence type="ECO:0000256" key="6">
    <source>
        <dbReference type="ARBA" id="ARBA00023012"/>
    </source>
</evidence>
<dbReference type="InterPro" id="IPR036890">
    <property type="entry name" value="HATPase_C_sf"/>
</dbReference>
<evidence type="ECO:0000313" key="10">
    <source>
        <dbReference type="EMBL" id="MBP1857108.1"/>
    </source>
</evidence>
<keyword evidence="8" id="KW-1133">Transmembrane helix</keyword>
<dbReference type="PANTHER" id="PTHR43711:SF26">
    <property type="entry name" value="SENSOR HISTIDINE KINASE RCSC"/>
    <property type="match status" value="1"/>
</dbReference>
<dbReference type="SMART" id="SM00387">
    <property type="entry name" value="HATPase_c"/>
    <property type="match status" value="1"/>
</dbReference>
<keyword evidence="5 10" id="KW-0418">Kinase</keyword>
<dbReference type="Pfam" id="PF00512">
    <property type="entry name" value="HisKA"/>
    <property type="match status" value="1"/>
</dbReference>
<accession>A0ABS4EGQ3</accession>
<dbReference type="CDD" id="cd00075">
    <property type="entry name" value="HATPase"/>
    <property type="match status" value="1"/>
</dbReference>
<evidence type="ECO:0000256" key="2">
    <source>
        <dbReference type="ARBA" id="ARBA00012438"/>
    </source>
</evidence>
<gene>
    <name evidence="10" type="ORF">J2Z75_000588</name>
</gene>
<protein>
    <recommendedName>
        <fullName evidence="2">histidine kinase</fullName>
        <ecNumber evidence="2">2.7.13.3</ecNumber>
    </recommendedName>
</protein>
<keyword evidence="3" id="KW-0597">Phosphoprotein</keyword>
<dbReference type="SUPFAM" id="SSF55874">
    <property type="entry name" value="ATPase domain of HSP90 chaperone/DNA topoisomerase II/histidine kinase"/>
    <property type="match status" value="1"/>
</dbReference>
<feature type="domain" description="Histidine kinase" evidence="9">
    <location>
        <begin position="268"/>
        <end position="489"/>
    </location>
</feature>
<evidence type="ECO:0000259" key="9">
    <source>
        <dbReference type="PROSITE" id="PS50109"/>
    </source>
</evidence>
<feature type="transmembrane region" description="Helical" evidence="8">
    <location>
        <begin position="58"/>
        <end position="79"/>
    </location>
</feature>
<dbReference type="InterPro" id="IPR004358">
    <property type="entry name" value="Sig_transdc_His_kin-like_C"/>
</dbReference>
<dbReference type="InterPro" id="IPR005467">
    <property type="entry name" value="His_kinase_dom"/>
</dbReference>
<dbReference type="InterPro" id="IPR050736">
    <property type="entry name" value="Sensor_HK_Regulatory"/>
</dbReference>
<organism evidence="10 11">
    <name type="scientific">Rhizobium herbae</name>
    <dbReference type="NCBI Taxonomy" id="508661"/>
    <lineage>
        <taxon>Bacteria</taxon>
        <taxon>Pseudomonadati</taxon>
        <taxon>Pseudomonadota</taxon>
        <taxon>Alphaproteobacteria</taxon>
        <taxon>Hyphomicrobiales</taxon>
        <taxon>Rhizobiaceae</taxon>
        <taxon>Rhizobium/Agrobacterium group</taxon>
        <taxon>Rhizobium</taxon>
    </lineage>
</organism>
<evidence type="ECO:0000256" key="8">
    <source>
        <dbReference type="SAM" id="Phobius"/>
    </source>
</evidence>
<comment type="caution">
    <text evidence="10">The sequence shown here is derived from an EMBL/GenBank/DDBJ whole genome shotgun (WGS) entry which is preliminary data.</text>
</comment>
<keyword evidence="7" id="KW-0175">Coiled coil</keyword>
<keyword evidence="11" id="KW-1185">Reference proteome</keyword>
<dbReference type="RefSeq" id="WP_209847512.1">
    <property type="nucleotide sequence ID" value="NZ_JAGGJV010000001.1"/>
</dbReference>
<feature type="transmembrane region" description="Helical" evidence="8">
    <location>
        <begin position="151"/>
        <end position="168"/>
    </location>
</feature>
<keyword evidence="6" id="KW-0902">Two-component regulatory system</keyword>
<dbReference type="InterPro" id="IPR003594">
    <property type="entry name" value="HATPase_dom"/>
</dbReference>
<evidence type="ECO:0000256" key="4">
    <source>
        <dbReference type="ARBA" id="ARBA00022679"/>
    </source>
</evidence>
<keyword evidence="4 10" id="KW-0808">Transferase</keyword>
<feature type="coiled-coil region" evidence="7">
    <location>
        <begin position="234"/>
        <end position="261"/>
    </location>
</feature>
<dbReference type="PROSITE" id="PS50109">
    <property type="entry name" value="HIS_KIN"/>
    <property type="match status" value="1"/>
</dbReference>
<evidence type="ECO:0000256" key="7">
    <source>
        <dbReference type="SAM" id="Coils"/>
    </source>
</evidence>
<sequence length="511" mass="55724">MSKGVSTSTDKIIVDKSRSHRNTAVSKAVRSTRERLQAGPSNASGFDREMLGLHVDSMLQGAIAMPIFVFLVTGVGVYLSQSLDLVGWSIMTLCVHAIGILLARRAKTRDIAADQVSYWRRCLLIVQIVFGICWVAFIMQDCSSCGEVNFGFYKGAVLMIALAATAMGTFLLRNALLFTFTPVVIALAGLTIESGNAGYMALTAVVSTSLIFLVFMTNRMHRANVHVLSMQSEKDDLIAELEVAKSMSDEARRRAEEANLAKSRFLASMSHELRTPLNAILGFSEVMSTEVLGPLNNPIYKEYTGDIHRSGQHLLDLINEILDLSRIEAGKYDLSEEAIQLVEITEDCIGMVQLRARTKNISITEQFEYGMPSVWVDEKAMRQVILNLLSNAVKFTPSGGEISVKVGWTAGGGQYLSIKDNGPGIPEEEIPVVLSAFGQGSIAIKSAEQGTGLGLPIVQAILAKHNGEFILRSKLREGTEAIAILPSKRVLQSIPAVEDAPAIERRRKSFA</sequence>
<name>A0ABS4EGQ3_9HYPH</name>
<dbReference type="CDD" id="cd00082">
    <property type="entry name" value="HisKA"/>
    <property type="match status" value="1"/>
</dbReference>
<dbReference type="Proteomes" id="UP000823786">
    <property type="component" value="Unassembled WGS sequence"/>
</dbReference>
<evidence type="ECO:0000256" key="5">
    <source>
        <dbReference type="ARBA" id="ARBA00022777"/>
    </source>
</evidence>
<dbReference type="EMBL" id="JAGGJV010000001">
    <property type="protein sequence ID" value="MBP1857108.1"/>
    <property type="molecule type" value="Genomic_DNA"/>
</dbReference>
<dbReference type="SUPFAM" id="SSF47384">
    <property type="entry name" value="Homodimeric domain of signal transducing histidine kinase"/>
    <property type="match status" value="1"/>
</dbReference>
<dbReference type="Gene3D" id="3.30.565.10">
    <property type="entry name" value="Histidine kinase-like ATPase, C-terminal domain"/>
    <property type="match status" value="1"/>
</dbReference>
<feature type="transmembrane region" description="Helical" evidence="8">
    <location>
        <begin position="85"/>
        <end position="102"/>
    </location>
</feature>
<dbReference type="InterPro" id="IPR003661">
    <property type="entry name" value="HisK_dim/P_dom"/>
</dbReference>